<reference evidence="1" key="1">
    <citation type="submission" date="2020-10" db="EMBL/GenBank/DDBJ databases">
        <authorList>
            <person name="Gilroy R."/>
        </authorList>
    </citation>
    <scope>NUCLEOTIDE SEQUENCE</scope>
    <source>
        <strain evidence="1">D5-748</strain>
    </source>
</reference>
<organism evidence="1 2">
    <name type="scientific">Candidatus Cryptobacteroides merdavium</name>
    <dbReference type="NCBI Taxonomy" id="2840769"/>
    <lineage>
        <taxon>Bacteria</taxon>
        <taxon>Pseudomonadati</taxon>
        <taxon>Bacteroidota</taxon>
        <taxon>Bacteroidia</taxon>
        <taxon>Bacteroidales</taxon>
        <taxon>Candidatus Cryptobacteroides</taxon>
    </lineage>
</organism>
<dbReference type="EMBL" id="JADIMO010000112">
    <property type="protein sequence ID" value="MBO8445771.1"/>
    <property type="molecule type" value="Genomic_DNA"/>
</dbReference>
<name>A0A9D9HBV2_9BACT</name>
<dbReference type="Proteomes" id="UP000823619">
    <property type="component" value="Unassembled WGS sequence"/>
</dbReference>
<dbReference type="Pfam" id="PF12784">
    <property type="entry name" value="PDDEXK_2"/>
    <property type="match status" value="1"/>
</dbReference>
<protein>
    <submittedName>
        <fullName evidence="1">Rpn family recombination-promoting nuclease/putative transposase</fullName>
    </submittedName>
</protein>
<evidence type="ECO:0000313" key="2">
    <source>
        <dbReference type="Proteomes" id="UP000823619"/>
    </source>
</evidence>
<dbReference type="InterPro" id="IPR010106">
    <property type="entry name" value="RpnA"/>
</dbReference>
<comment type="caution">
    <text evidence="1">The sequence shown here is derived from an EMBL/GenBank/DDBJ whole genome shotgun (WGS) entry which is preliminary data.</text>
</comment>
<reference evidence="1" key="2">
    <citation type="journal article" date="2021" name="PeerJ">
        <title>Extensive microbial diversity within the chicken gut microbiome revealed by metagenomics and culture.</title>
        <authorList>
            <person name="Gilroy R."/>
            <person name="Ravi A."/>
            <person name="Getino M."/>
            <person name="Pursley I."/>
            <person name="Horton D.L."/>
            <person name="Alikhan N.F."/>
            <person name="Baker D."/>
            <person name="Gharbi K."/>
            <person name="Hall N."/>
            <person name="Watson M."/>
            <person name="Adriaenssens E.M."/>
            <person name="Foster-Nyarko E."/>
            <person name="Jarju S."/>
            <person name="Secka A."/>
            <person name="Antonio M."/>
            <person name="Oren A."/>
            <person name="Chaudhuri R.R."/>
            <person name="La Ragione R."/>
            <person name="Hildebrand F."/>
            <person name="Pallen M.J."/>
        </authorList>
    </citation>
    <scope>NUCLEOTIDE SEQUENCE</scope>
    <source>
        <strain evidence="1">D5-748</strain>
    </source>
</reference>
<dbReference type="AlphaFoldDB" id="A0A9D9HBV2"/>
<dbReference type="PANTHER" id="PTHR41317:SF1">
    <property type="entry name" value="PD-(D_E)XK NUCLEASE FAMILY TRANSPOSASE"/>
    <property type="match status" value="1"/>
</dbReference>
<dbReference type="NCBIfam" id="TIGR01784">
    <property type="entry name" value="T_den_put_tspse"/>
    <property type="match status" value="1"/>
</dbReference>
<evidence type="ECO:0000313" key="1">
    <source>
        <dbReference type="EMBL" id="MBO8445771.1"/>
    </source>
</evidence>
<gene>
    <name evidence="1" type="ORF">IAC23_08825</name>
</gene>
<accession>A0A9D9HBV2</accession>
<dbReference type="PANTHER" id="PTHR41317">
    <property type="entry name" value="PD-(D_E)XK NUCLEASE FAMILY TRANSPOSASE"/>
    <property type="match status" value="1"/>
</dbReference>
<proteinExistence type="predicted"/>
<sequence>MNKITQRYVDILSDAGFKAVFGDQRNRDALTDLLNAMLPDDRKVKELTYSTTEIPGFTLSGKSVRLDLRCIGEDGRNFIVEMQCYKQEYFFRRCVEYAAKVYDSGARAGAESGEYNIPPVYFIGLINCSTFGDRSDPRRKDRFISEYTFREKQMMDTPDETIFLIFAELNRFRKQLDECQSLTDKWCYALKHIGELAERPDRLDQKVFEKFFRACEIARFDNEQKLQYVKDMITERDQINIINTARKEGMEKGIEKGRSEERTNIAKAMKSMGMDAETIIKATGLSETEVAEL</sequence>